<keyword evidence="2" id="KW-0328">Glycosyltransferase</keyword>
<dbReference type="STRING" id="1121442.SAMN02745702_00511"/>
<dbReference type="SUPFAM" id="SSF53756">
    <property type="entry name" value="UDP-Glycosyltransferase/glycogen phosphorylase"/>
    <property type="match status" value="1"/>
</dbReference>
<organism evidence="5 6">
    <name type="scientific">Desulfobaculum bizertense DSM 18034</name>
    <dbReference type="NCBI Taxonomy" id="1121442"/>
    <lineage>
        <taxon>Bacteria</taxon>
        <taxon>Pseudomonadati</taxon>
        <taxon>Thermodesulfobacteriota</taxon>
        <taxon>Desulfovibrionia</taxon>
        <taxon>Desulfovibrionales</taxon>
        <taxon>Desulfovibrionaceae</taxon>
        <taxon>Desulfobaculum</taxon>
    </lineage>
</organism>
<dbReference type="GO" id="GO:0016757">
    <property type="term" value="F:glycosyltransferase activity"/>
    <property type="evidence" value="ECO:0007669"/>
    <property type="project" value="UniProtKB-KW"/>
</dbReference>
<dbReference type="EMBL" id="FUYA01000001">
    <property type="protein sequence ID" value="SKA65288.1"/>
    <property type="molecule type" value="Genomic_DNA"/>
</dbReference>
<evidence type="ECO:0000256" key="1">
    <source>
        <dbReference type="ARBA" id="ARBA00009481"/>
    </source>
</evidence>
<dbReference type="PANTHER" id="PTHR12526:SF640">
    <property type="entry name" value="COLANIC ACID BIOSYNTHESIS GLYCOSYLTRANSFERASE WCAL-RELATED"/>
    <property type="match status" value="1"/>
</dbReference>
<proteinExistence type="inferred from homology"/>
<evidence type="ECO:0000256" key="3">
    <source>
        <dbReference type="ARBA" id="ARBA00022679"/>
    </source>
</evidence>
<dbReference type="Gene3D" id="3.40.50.2000">
    <property type="entry name" value="Glycogen Phosphorylase B"/>
    <property type="match status" value="2"/>
</dbReference>
<dbReference type="InterPro" id="IPR001296">
    <property type="entry name" value="Glyco_trans_1"/>
</dbReference>
<accession>A0A1T4VK94</accession>
<evidence type="ECO:0000256" key="2">
    <source>
        <dbReference type="ARBA" id="ARBA00022676"/>
    </source>
</evidence>
<keyword evidence="3 5" id="KW-0808">Transferase</keyword>
<gene>
    <name evidence="5" type="ORF">SAMN02745702_00511</name>
</gene>
<dbReference type="AlphaFoldDB" id="A0A1T4VK94"/>
<sequence length="370" mass="41210">MNARIAVMLPKLSSYGGAEGFSLRLATALAQAGHEVDFICARQEAPAPKGVNAIAVGRPPLGRAAKIAWYAYAAEQARKRGSYDLSFSMGKTLQQDVLRMSGGPLSVFWRLSQRAWEKGFPRTWKMARRHLAPANSIIRRLEEESLRNQKVCVTVSHRVRDWLLEAHPWLAERDLRIIYNKPDLTRFSPPTPDERLAARTHFGVAEGECAISFAGTNFALKGLETLIRAVHMLPEKFVVLVAGGRNPGRFGQLAEKLGLEKRIRFLGRVDEMPTLYRASDIFCLPSFYDTCSNAVLEALASGARVISTKDNGSSYFLSPERVLEDSADFESLAQIIEACASEPAPENFVWPKKIRAGINPYLDLVEELNY</sequence>
<dbReference type="CDD" id="cd03801">
    <property type="entry name" value="GT4_PimA-like"/>
    <property type="match status" value="1"/>
</dbReference>
<keyword evidence="6" id="KW-1185">Reference proteome</keyword>
<dbReference type="Pfam" id="PF00534">
    <property type="entry name" value="Glycos_transf_1"/>
    <property type="match status" value="1"/>
</dbReference>
<evidence type="ECO:0000313" key="6">
    <source>
        <dbReference type="Proteomes" id="UP000189733"/>
    </source>
</evidence>
<evidence type="ECO:0000313" key="5">
    <source>
        <dbReference type="EMBL" id="SKA65288.1"/>
    </source>
</evidence>
<feature type="domain" description="Glycosyl transferase family 1" evidence="4">
    <location>
        <begin position="206"/>
        <end position="340"/>
    </location>
</feature>
<evidence type="ECO:0000259" key="4">
    <source>
        <dbReference type="Pfam" id="PF00534"/>
    </source>
</evidence>
<dbReference type="Proteomes" id="UP000189733">
    <property type="component" value="Unassembled WGS sequence"/>
</dbReference>
<comment type="similarity">
    <text evidence="1">Belongs to the glycosyltransferase group 1 family. Glycosyltransferase 4 subfamily.</text>
</comment>
<protein>
    <submittedName>
        <fullName evidence="5">UDP-glucose:(Heptosyl)LPS alpha-1,3-glucosyltransferase</fullName>
    </submittedName>
</protein>
<reference evidence="5 6" key="1">
    <citation type="submission" date="2017-02" db="EMBL/GenBank/DDBJ databases">
        <authorList>
            <person name="Peterson S.W."/>
        </authorList>
    </citation>
    <scope>NUCLEOTIDE SEQUENCE [LARGE SCALE GENOMIC DNA]</scope>
    <source>
        <strain evidence="5 6">DSM 18034</strain>
    </source>
</reference>
<name>A0A1T4VK94_9BACT</name>
<dbReference type="PANTHER" id="PTHR12526">
    <property type="entry name" value="GLYCOSYLTRANSFERASE"/>
    <property type="match status" value="1"/>
</dbReference>